<evidence type="ECO:0000313" key="2">
    <source>
        <dbReference type="Proteomes" id="UP000641646"/>
    </source>
</evidence>
<dbReference type="RefSeq" id="WP_190473667.1">
    <property type="nucleotide sequence ID" value="NZ_JACJPW010000119.1"/>
</dbReference>
<dbReference type="EMBL" id="JACJPW010000119">
    <property type="protein sequence ID" value="MBD2185401.1"/>
    <property type="molecule type" value="Genomic_DNA"/>
</dbReference>
<gene>
    <name evidence="1" type="ORF">H6G03_30725</name>
</gene>
<evidence type="ECO:0000313" key="1">
    <source>
        <dbReference type="EMBL" id="MBD2185401.1"/>
    </source>
</evidence>
<protein>
    <submittedName>
        <fullName evidence="1">Uncharacterized protein</fullName>
    </submittedName>
</protein>
<sequence length="68" mass="8030">MDFARSGRLGGDRHDAHLRKRGFWIFDWLEIERAKLEISQKFLMISIEMESLKPLFFGQWHGKIPGKA</sequence>
<proteinExistence type="predicted"/>
<reference evidence="1" key="2">
    <citation type="submission" date="2020-08" db="EMBL/GenBank/DDBJ databases">
        <authorList>
            <person name="Chen M."/>
            <person name="Teng W."/>
            <person name="Zhao L."/>
            <person name="Hu C."/>
            <person name="Zhou Y."/>
            <person name="Han B."/>
            <person name="Song L."/>
            <person name="Shu W."/>
        </authorList>
    </citation>
    <scope>NUCLEOTIDE SEQUENCE</scope>
    <source>
        <strain evidence="1">FACHB-1375</strain>
    </source>
</reference>
<accession>A0A926VKB9</accession>
<organism evidence="1 2">
    <name type="scientific">Aerosakkonema funiforme FACHB-1375</name>
    <dbReference type="NCBI Taxonomy" id="2949571"/>
    <lineage>
        <taxon>Bacteria</taxon>
        <taxon>Bacillati</taxon>
        <taxon>Cyanobacteriota</taxon>
        <taxon>Cyanophyceae</taxon>
        <taxon>Oscillatoriophycideae</taxon>
        <taxon>Aerosakkonematales</taxon>
        <taxon>Aerosakkonemataceae</taxon>
        <taxon>Aerosakkonema</taxon>
    </lineage>
</organism>
<name>A0A926VKB9_9CYAN</name>
<keyword evidence="2" id="KW-1185">Reference proteome</keyword>
<dbReference type="Proteomes" id="UP000641646">
    <property type="component" value="Unassembled WGS sequence"/>
</dbReference>
<dbReference type="AlphaFoldDB" id="A0A926VKB9"/>
<reference evidence="1" key="1">
    <citation type="journal article" date="2015" name="ISME J.">
        <title>Draft Genome Sequence of Streptomyces incarnatus NRRL8089, which Produces the Nucleoside Antibiotic Sinefungin.</title>
        <authorList>
            <person name="Oshima K."/>
            <person name="Hattori M."/>
            <person name="Shimizu H."/>
            <person name="Fukuda K."/>
            <person name="Nemoto M."/>
            <person name="Inagaki K."/>
            <person name="Tamura T."/>
        </authorList>
    </citation>
    <scope>NUCLEOTIDE SEQUENCE</scope>
    <source>
        <strain evidence="1">FACHB-1375</strain>
    </source>
</reference>
<comment type="caution">
    <text evidence="1">The sequence shown here is derived from an EMBL/GenBank/DDBJ whole genome shotgun (WGS) entry which is preliminary data.</text>
</comment>